<dbReference type="AlphaFoldDB" id="A0AAU8N3I3"/>
<sequence>MSAPPPRPARRVPSFPERIDDAAGEGSGEGASSPGTAAAREARAAEPAGDEPAPAPREAAPAGAAGADRRAARPPIAQGLPLQAYSDDELDDLVAWIRSDGMARSEEEELAELRDALALTRRGTGVDAVLGNAVRRGR</sequence>
<evidence type="ECO:0000313" key="2">
    <source>
        <dbReference type="EMBL" id="XCP82267.1"/>
    </source>
</evidence>
<proteinExistence type="predicted"/>
<reference evidence="2" key="1">
    <citation type="submission" date="2024-05" db="EMBL/GenBank/DDBJ databases">
        <title>Draft genome assemblies of 36 bacteria isolated from hibernating arctic ground squirrels.</title>
        <authorList>
            <person name="McKee H."/>
            <person name="Mullen L."/>
            <person name="Drown D.M."/>
            <person name="Duddleston K.N."/>
        </authorList>
    </citation>
    <scope>NUCLEOTIDE SEQUENCE</scope>
    <source>
        <strain evidence="2">AR004</strain>
    </source>
</reference>
<dbReference type="EMBL" id="CP159989">
    <property type="protein sequence ID" value="XCP82267.1"/>
    <property type="molecule type" value="Genomic_DNA"/>
</dbReference>
<gene>
    <name evidence="2" type="ORF">ABXS69_10045</name>
</gene>
<name>A0AAU8N3I3_9ACTO</name>
<dbReference type="RefSeq" id="WP_366180512.1">
    <property type="nucleotide sequence ID" value="NZ_CP159989.1"/>
</dbReference>
<protein>
    <submittedName>
        <fullName evidence="2">Uncharacterized protein</fullName>
    </submittedName>
</protein>
<organism evidence="2">
    <name type="scientific">Actinomyces timonensis</name>
    <dbReference type="NCBI Taxonomy" id="1288391"/>
    <lineage>
        <taxon>Bacteria</taxon>
        <taxon>Bacillati</taxon>
        <taxon>Actinomycetota</taxon>
        <taxon>Actinomycetes</taxon>
        <taxon>Actinomycetales</taxon>
        <taxon>Actinomycetaceae</taxon>
        <taxon>Actinomyces</taxon>
    </lineage>
</organism>
<accession>A0AAU8N3I3</accession>
<evidence type="ECO:0000256" key="1">
    <source>
        <dbReference type="SAM" id="MobiDB-lite"/>
    </source>
</evidence>
<feature type="region of interest" description="Disordered" evidence="1">
    <location>
        <begin position="1"/>
        <end position="85"/>
    </location>
</feature>
<feature type="compositionally biased region" description="Low complexity" evidence="1">
    <location>
        <begin position="30"/>
        <end position="66"/>
    </location>
</feature>